<sequence>MQGNSASPLARQVDFVFRQLESELTHASSGTVLIHIRNNTVGKYGIRHNPIELKSPASPQSPAGLTAEQVKEFRQMAVDALKSKWSWTHGELLYDFSVRRQGAASSWSASMLCESNYNMASTHFRYEPKHPGLWDRGSVSED</sequence>
<keyword evidence="1" id="KW-0808">Transferase</keyword>
<evidence type="ECO:0000313" key="1">
    <source>
        <dbReference type="EMBL" id="QJC53327.1"/>
    </source>
</evidence>
<dbReference type="AlphaFoldDB" id="A0A6H2H0Z7"/>
<keyword evidence="1" id="KW-0489">Methyltransferase</keyword>
<dbReference type="GO" id="GO:0032259">
    <property type="term" value="P:methylation"/>
    <property type="evidence" value="ECO:0007669"/>
    <property type="project" value="UniProtKB-KW"/>
</dbReference>
<proteinExistence type="predicted"/>
<protein>
    <submittedName>
        <fullName evidence="1">O-methyltransferase</fullName>
    </submittedName>
</protein>
<organism evidence="1 2">
    <name type="scientific">Paenibacillus albicereus</name>
    <dbReference type="NCBI Taxonomy" id="2726185"/>
    <lineage>
        <taxon>Bacteria</taxon>
        <taxon>Bacillati</taxon>
        <taxon>Bacillota</taxon>
        <taxon>Bacilli</taxon>
        <taxon>Bacillales</taxon>
        <taxon>Paenibacillaceae</taxon>
        <taxon>Paenibacillus</taxon>
    </lineage>
</organism>
<dbReference type="Proteomes" id="UP000502136">
    <property type="component" value="Chromosome"/>
</dbReference>
<dbReference type="EMBL" id="CP051428">
    <property type="protein sequence ID" value="QJC53327.1"/>
    <property type="molecule type" value="Genomic_DNA"/>
</dbReference>
<keyword evidence="2" id="KW-1185">Reference proteome</keyword>
<gene>
    <name evidence="1" type="ORF">HGI30_18250</name>
</gene>
<evidence type="ECO:0000313" key="2">
    <source>
        <dbReference type="Proteomes" id="UP000502136"/>
    </source>
</evidence>
<name>A0A6H2H0Z7_9BACL</name>
<dbReference type="RefSeq" id="WP_168908867.1">
    <property type="nucleotide sequence ID" value="NZ_CP051428.1"/>
</dbReference>
<dbReference type="KEGG" id="palr:HGI30_18250"/>
<dbReference type="GO" id="GO:0008168">
    <property type="term" value="F:methyltransferase activity"/>
    <property type="evidence" value="ECO:0007669"/>
    <property type="project" value="UniProtKB-KW"/>
</dbReference>
<reference evidence="1 2" key="1">
    <citation type="submission" date="2020-04" db="EMBL/GenBank/DDBJ databases">
        <title>Novel Paenibacillus strain UniB2 isolated from commercial digestive syrup.</title>
        <authorList>
            <person name="Thorat V."/>
            <person name="Kirdat K."/>
            <person name="Tiwarekar B."/>
            <person name="Yadav A."/>
        </authorList>
    </citation>
    <scope>NUCLEOTIDE SEQUENCE [LARGE SCALE GENOMIC DNA]</scope>
    <source>
        <strain evidence="1 2">UniB2</strain>
    </source>
</reference>
<accession>A0A6H2H0Z7</accession>